<accession>A0A3P7JGD5</accession>
<name>A0A3P7JGD5_STRVU</name>
<dbReference type="EMBL" id="UYYB01132858">
    <property type="protein sequence ID" value="VDM84751.1"/>
    <property type="molecule type" value="Genomic_DNA"/>
</dbReference>
<protein>
    <submittedName>
        <fullName evidence="1">Uncharacterized protein</fullName>
    </submittedName>
</protein>
<proteinExistence type="predicted"/>
<evidence type="ECO:0000313" key="2">
    <source>
        <dbReference type="Proteomes" id="UP000270094"/>
    </source>
</evidence>
<dbReference type="Proteomes" id="UP000270094">
    <property type="component" value="Unassembled WGS sequence"/>
</dbReference>
<organism evidence="1 2">
    <name type="scientific">Strongylus vulgaris</name>
    <name type="common">Blood worm</name>
    <dbReference type="NCBI Taxonomy" id="40348"/>
    <lineage>
        <taxon>Eukaryota</taxon>
        <taxon>Metazoa</taxon>
        <taxon>Ecdysozoa</taxon>
        <taxon>Nematoda</taxon>
        <taxon>Chromadorea</taxon>
        <taxon>Rhabditida</taxon>
        <taxon>Rhabditina</taxon>
        <taxon>Rhabditomorpha</taxon>
        <taxon>Strongyloidea</taxon>
        <taxon>Strongylidae</taxon>
        <taxon>Strongylus</taxon>
    </lineage>
</organism>
<sequence>MHDGEQHLAIFAAQSTYKRPVVSYSIRAFDEILCGVVDGRLRHRYDGLSVSGRPDCEHGLWYLQSLIAYEDLERGELCEEAPRGGGV</sequence>
<evidence type="ECO:0000313" key="1">
    <source>
        <dbReference type="EMBL" id="VDM84751.1"/>
    </source>
</evidence>
<keyword evidence="2" id="KW-1185">Reference proteome</keyword>
<reference evidence="1 2" key="1">
    <citation type="submission" date="2018-11" db="EMBL/GenBank/DDBJ databases">
        <authorList>
            <consortium name="Pathogen Informatics"/>
        </authorList>
    </citation>
    <scope>NUCLEOTIDE SEQUENCE [LARGE SCALE GENOMIC DNA]</scope>
</reference>
<gene>
    <name evidence="1" type="ORF">SVUK_LOCUS19749</name>
</gene>
<dbReference type="AlphaFoldDB" id="A0A3P7JGD5"/>